<sequence>MHLIQNKTLIKGGYVILKKRHSLHQFKKQDEAASVPSTESIANDCIALQQFLASYNSENIWNSNETDLNAYEYIYIEDKIPEGGLTDDKIVDIVLNTNKEGENMNEIEFISILEKVSLIEAEKFISETMRFLYEQECKFGKVSEELKVLRKLHK</sequence>
<protein>
    <submittedName>
        <fullName evidence="1">13459_t:CDS:1</fullName>
    </submittedName>
</protein>
<name>A0A9N8Z5H9_FUNMO</name>
<dbReference type="EMBL" id="CAJVPP010000388">
    <property type="protein sequence ID" value="CAG8477767.1"/>
    <property type="molecule type" value="Genomic_DNA"/>
</dbReference>
<gene>
    <name evidence="1" type="ORF">FMOSSE_LOCUS2847</name>
</gene>
<accession>A0A9N8Z5H9</accession>
<keyword evidence="2" id="KW-1185">Reference proteome</keyword>
<comment type="caution">
    <text evidence="1">The sequence shown here is derived from an EMBL/GenBank/DDBJ whole genome shotgun (WGS) entry which is preliminary data.</text>
</comment>
<organism evidence="1 2">
    <name type="scientific">Funneliformis mosseae</name>
    <name type="common">Endomycorrhizal fungus</name>
    <name type="synonym">Glomus mosseae</name>
    <dbReference type="NCBI Taxonomy" id="27381"/>
    <lineage>
        <taxon>Eukaryota</taxon>
        <taxon>Fungi</taxon>
        <taxon>Fungi incertae sedis</taxon>
        <taxon>Mucoromycota</taxon>
        <taxon>Glomeromycotina</taxon>
        <taxon>Glomeromycetes</taxon>
        <taxon>Glomerales</taxon>
        <taxon>Glomeraceae</taxon>
        <taxon>Funneliformis</taxon>
    </lineage>
</organism>
<dbReference type="Proteomes" id="UP000789375">
    <property type="component" value="Unassembled WGS sequence"/>
</dbReference>
<evidence type="ECO:0000313" key="1">
    <source>
        <dbReference type="EMBL" id="CAG8477767.1"/>
    </source>
</evidence>
<proteinExistence type="predicted"/>
<evidence type="ECO:0000313" key="2">
    <source>
        <dbReference type="Proteomes" id="UP000789375"/>
    </source>
</evidence>
<dbReference type="AlphaFoldDB" id="A0A9N8Z5H9"/>
<reference evidence="1" key="1">
    <citation type="submission" date="2021-06" db="EMBL/GenBank/DDBJ databases">
        <authorList>
            <person name="Kallberg Y."/>
            <person name="Tangrot J."/>
            <person name="Rosling A."/>
        </authorList>
    </citation>
    <scope>NUCLEOTIDE SEQUENCE</scope>
    <source>
        <strain evidence="1">87-6 pot B 2015</strain>
    </source>
</reference>